<keyword evidence="2 11" id="KW-1003">Cell membrane</keyword>
<dbReference type="NCBIfam" id="TIGR00681">
    <property type="entry name" value="kdpC"/>
    <property type="match status" value="1"/>
</dbReference>
<dbReference type="Pfam" id="PF02669">
    <property type="entry name" value="KdpC"/>
    <property type="match status" value="1"/>
</dbReference>
<keyword evidence="1 11" id="KW-0813">Transport</keyword>
<keyword evidence="5 11" id="KW-0547">Nucleotide-binding</keyword>
<keyword evidence="13" id="KW-1185">Reference proteome</keyword>
<dbReference type="PANTHER" id="PTHR30042">
    <property type="entry name" value="POTASSIUM-TRANSPORTING ATPASE C CHAIN"/>
    <property type="match status" value="1"/>
</dbReference>
<keyword evidence="10 11" id="KW-0472">Membrane</keyword>
<evidence type="ECO:0000256" key="7">
    <source>
        <dbReference type="ARBA" id="ARBA00022958"/>
    </source>
</evidence>
<gene>
    <name evidence="11 12" type="primary">kdpC</name>
    <name evidence="12" type="ORF">SCD90_01645</name>
</gene>
<keyword evidence="4 11" id="KW-0812">Transmembrane</keyword>
<evidence type="ECO:0000256" key="8">
    <source>
        <dbReference type="ARBA" id="ARBA00022989"/>
    </source>
</evidence>
<protein>
    <recommendedName>
        <fullName evidence="11">Potassium-transporting ATPase KdpC subunit</fullName>
    </recommendedName>
    <alternativeName>
        <fullName evidence="11">ATP phosphohydrolase [potassium-transporting] C chain</fullName>
    </alternativeName>
    <alternativeName>
        <fullName evidence="11">Potassium-binding and translocating subunit C</fullName>
    </alternativeName>
    <alternativeName>
        <fullName evidence="11">Potassium-translocating ATPase C chain</fullName>
    </alternativeName>
</protein>
<evidence type="ECO:0000256" key="1">
    <source>
        <dbReference type="ARBA" id="ARBA00022448"/>
    </source>
</evidence>
<dbReference type="PANTHER" id="PTHR30042:SF2">
    <property type="entry name" value="POTASSIUM-TRANSPORTING ATPASE KDPC SUBUNIT"/>
    <property type="match status" value="1"/>
</dbReference>
<dbReference type="InterPro" id="IPR003820">
    <property type="entry name" value="KdpC"/>
</dbReference>
<dbReference type="EMBL" id="JAXAFJ010000001">
    <property type="protein sequence ID" value="MDX6804754.1"/>
    <property type="molecule type" value="Genomic_DNA"/>
</dbReference>
<dbReference type="Proteomes" id="UP001274321">
    <property type="component" value="Unassembled WGS sequence"/>
</dbReference>
<comment type="similarity">
    <text evidence="11">Belongs to the KdpC family.</text>
</comment>
<reference evidence="12 13" key="1">
    <citation type="submission" date="2023-11" db="EMBL/GenBank/DDBJ databases">
        <authorList>
            <person name="Bao R."/>
        </authorList>
    </citation>
    <scope>NUCLEOTIDE SEQUENCE [LARGE SCALE GENOMIC DNA]</scope>
    <source>
        <strain evidence="12 13">PJ23</strain>
    </source>
</reference>
<evidence type="ECO:0000313" key="12">
    <source>
        <dbReference type="EMBL" id="MDX6804754.1"/>
    </source>
</evidence>
<dbReference type="RefSeq" id="WP_319842871.1">
    <property type="nucleotide sequence ID" value="NZ_JAXAFJ010000001.1"/>
</dbReference>
<evidence type="ECO:0000256" key="5">
    <source>
        <dbReference type="ARBA" id="ARBA00022741"/>
    </source>
</evidence>
<evidence type="ECO:0000256" key="6">
    <source>
        <dbReference type="ARBA" id="ARBA00022840"/>
    </source>
</evidence>
<proteinExistence type="inferred from homology"/>
<dbReference type="NCBIfam" id="NF001454">
    <property type="entry name" value="PRK00315.1"/>
    <property type="match status" value="1"/>
</dbReference>
<keyword evidence="9 11" id="KW-0406">Ion transport</keyword>
<accession>A0ABU4RIT9</accession>
<comment type="subcellular location">
    <subcellularLocation>
        <location evidence="11">Cell membrane</location>
        <topology evidence="11">Single-pass membrane protein</topology>
    </subcellularLocation>
</comment>
<evidence type="ECO:0000256" key="2">
    <source>
        <dbReference type="ARBA" id="ARBA00022475"/>
    </source>
</evidence>
<comment type="function">
    <text evidence="11">Part of the high-affinity ATP-driven potassium transport (or Kdp) system, which catalyzes the hydrolysis of ATP coupled with the electrogenic transport of potassium into the cytoplasm. This subunit acts as a catalytic chaperone that increases the ATP-binding affinity of the ATP-hydrolyzing subunit KdpB by the formation of a transient KdpB/KdpC/ATP ternary complex.</text>
</comment>
<evidence type="ECO:0000256" key="10">
    <source>
        <dbReference type="ARBA" id="ARBA00023136"/>
    </source>
</evidence>
<keyword evidence="8 11" id="KW-1133">Transmembrane helix</keyword>
<feature type="transmembrane region" description="Helical" evidence="11">
    <location>
        <begin position="7"/>
        <end position="26"/>
    </location>
</feature>
<organism evidence="12 13">
    <name type="scientific">Terrihabitans rhizophilus</name>
    <dbReference type="NCBI Taxonomy" id="3092662"/>
    <lineage>
        <taxon>Bacteria</taxon>
        <taxon>Pseudomonadati</taxon>
        <taxon>Pseudomonadota</taxon>
        <taxon>Alphaproteobacteria</taxon>
        <taxon>Hyphomicrobiales</taxon>
        <taxon>Terrihabitans</taxon>
    </lineage>
</organism>
<dbReference type="PIRSF" id="PIRSF001296">
    <property type="entry name" value="K_ATPase_KdpC"/>
    <property type="match status" value="1"/>
</dbReference>
<keyword evidence="7 11" id="KW-0630">Potassium</keyword>
<dbReference type="HAMAP" id="MF_00276">
    <property type="entry name" value="KdpC"/>
    <property type="match status" value="1"/>
</dbReference>
<evidence type="ECO:0000256" key="9">
    <source>
        <dbReference type="ARBA" id="ARBA00023065"/>
    </source>
</evidence>
<evidence type="ECO:0000256" key="3">
    <source>
        <dbReference type="ARBA" id="ARBA00022538"/>
    </source>
</evidence>
<keyword evidence="6 11" id="KW-0067">ATP-binding</keyword>
<name>A0ABU4RIT9_9HYPH</name>
<evidence type="ECO:0000256" key="4">
    <source>
        <dbReference type="ARBA" id="ARBA00022692"/>
    </source>
</evidence>
<comment type="caution">
    <text evidence="12">The sequence shown here is derived from an EMBL/GenBank/DDBJ whole genome shotgun (WGS) entry which is preliminary data.</text>
</comment>
<evidence type="ECO:0000256" key="11">
    <source>
        <dbReference type="HAMAP-Rule" id="MF_00276"/>
    </source>
</evidence>
<comment type="subunit">
    <text evidence="11">The system is composed of three essential subunits: KdpA, KdpB and KdpC.</text>
</comment>
<keyword evidence="3 11" id="KW-0633">Potassium transport</keyword>
<evidence type="ECO:0000313" key="13">
    <source>
        <dbReference type="Proteomes" id="UP001274321"/>
    </source>
</evidence>
<sequence length="190" mass="19582">MLNQIRPALVMIVLMTVVTGLIYPLFVTSAAQALFPSQAGGSLIERNGTVVGSALIGQTFAGERYFHGRPSAAGKEGYDAAASSGSNLAPTSKALSERLAADVAKARADVPEGPVPADLVTTSASGLDPHISPASAEVQVARVATARGVDAARVREILARHVEERQFGVLGEARVNVLAVNLALDAEAGR</sequence>